<name>A0A151Z8M1_TIELA</name>
<evidence type="ECO:0000313" key="2">
    <source>
        <dbReference type="Proteomes" id="UP000076078"/>
    </source>
</evidence>
<dbReference type="AlphaFoldDB" id="A0A151Z8M1"/>
<organism evidence="1 2">
    <name type="scientific">Tieghemostelium lacteum</name>
    <name type="common">Slime mold</name>
    <name type="synonym">Dictyostelium lacteum</name>
    <dbReference type="NCBI Taxonomy" id="361077"/>
    <lineage>
        <taxon>Eukaryota</taxon>
        <taxon>Amoebozoa</taxon>
        <taxon>Evosea</taxon>
        <taxon>Eumycetozoa</taxon>
        <taxon>Dictyostelia</taxon>
        <taxon>Dictyosteliales</taxon>
        <taxon>Raperosteliaceae</taxon>
        <taxon>Tieghemostelium</taxon>
    </lineage>
</organism>
<reference evidence="1 2" key="1">
    <citation type="submission" date="2015-12" db="EMBL/GenBank/DDBJ databases">
        <title>Dictyostelia acquired genes for synthesis and detection of signals that induce cell-type specialization by lateral gene transfer from prokaryotes.</title>
        <authorList>
            <person name="Gloeckner G."/>
            <person name="Schaap P."/>
        </authorList>
    </citation>
    <scope>NUCLEOTIDE SEQUENCE [LARGE SCALE GENOMIC DNA]</scope>
    <source>
        <strain evidence="1 2">TK</strain>
    </source>
</reference>
<evidence type="ECO:0008006" key="3">
    <source>
        <dbReference type="Google" id="ProtNLM"/>
    </source>
</evidence>
<accession>A0A151Z8M1</accession>
<gene>
    <name evidence="1" type="ORF">DLAC_08904</name>
</gene>
<dbReference type="InParanoid" id="A0A151Z8M1"/>
<proteinExistence type="predicted"/>
<protein>
    <recommendedName>
        <fullName evidence="3">F-box domain-containing protein</fullName>
    </recommendedName>
</protein>
<dbReference type="Proteomes" id="UP000076078">
    <property type="component" value="Unassembled WGS sequence"/>
</dbReference>
<evidence type="ECO:0000313" key="1">
    <source>
        <dbReference type="EMBL" id="KYQ90302.1"/>
    </source>
</evidence>
<comment type="caution">
    <text evidence="1">The sequence shown here is derived from an EMBL/GenBank/DDBJ whole genome shotgun (WGS) entry which is preliminary data.</text>
</comment>
<sequence>MVPNYVIVEILNILSHYHYFNSDISYRLVKKFRLVSKEWNEKILPKVSFKHITYKVENNKSLENLEKIMNFGIGFNLTIASQWISQKLVDMITSGKSNVVSIRTNIDAKHPNYIEQYKILTDNSLPVEIIDIARPSSMALTTTDLLFQQFLGVKHVELQSLNIDLDTLISHIDYIKPEILRLHSTPYGFSNKPLDPLYDYLATTNTTMKKFAVFNYFWSVTKKAIVNLLNNNRTITDLYVTNFSKDSEELEDLTKWEIYNNKLEKFSSEEFLPFWRSESRIQLINFANFAEEELRLVQHYFKNLQSLVLRNAKSQDFIIDVIKLNSSFKEFKLTTPEIKFNNDIIDSLKLNNKITSLYLGTISNEIVTRILRLNHPSITLLSFTPTSQETLSVIRDDILNNTTIHSYNFHGLTAYTKDNENVQTLELVITILEQKPYMVSFNYPFLHFNSTHLVPKSLELRLSALFNKHYHLLSFSVVPSSSTTLTDLCSPFIFLIK</sequence>
<dbReference type="EMBL" id="LODT01000037">
    <property type="protein sequence ID" value="KYQ90302.1"/>
    <property type="molecule type" value="Genomic_DNA"/>
</dbReference>
<keyword evidence="2" id="KW-1185">Reference proteome</keyword>